<dbReference type="Proteomes" id="UP000074850">
    <property type="component" value="Unassembled WGS sequence"/>
</dbReference>
<protein>
    <submittedName>
        <fullName evidence="1">Uncharacterized protein</fullName>
    </submittedName>
</protein>
<accession>A0A0Z8IVU5</accession>
<evidence type="ECO:0000313" key="1">
    <source>
        <dbReference type="EMBL" id="CYV42618.1"/>
    </source>
</evidence>
<reference evidence="1 2" key="1">
    <citation type="submission" date="2016-02" db="EMBL/GenBank/DDBJ databases">
        <authorList>
            <consortium name="Pathogen Informatics"/>
        </authorList>
    </citation>
    <scope>NUCLEOTIDE SEQUENCE [LARGE SCALE GENOMIC DNA]</scope>
    <source>
        <strain evidence="1 2">LSS64</strain>
    </source>
</reference>
<organism evidence="1 2">
    <name type="scientific">Streptococcus suis</name>
    <dbReference type="NCBI Taxonomy" id="1307"/>
    <lineage>
        <taxon>Bacteria</taxon>
        <taxon>Bacillati</taxon>
        <taxon>Bacillota</taxon>
        <taxon>Bacilli</taxon>
        <taxon>Lactobacillales</taxon>
        <taxon>Streptococcaceae</taxon>
        <taxon>Streptococcus</taxon>
    </lineage>
</organism>
<dbReference type="AlphaFoldDB" id="A0A0Z8IVU5"/>
<sequence length="153" mass="18025">MYLVATLGCLKINLQNKVRYGFYQMALCTMLKKQYQAGRYWLFIRKIKPRLIRFSVVTRSWSRLGISRPIGCLLRRILDMSLLLMSEMRKRIVQSYLDGLKLQMVRQLMPKPMLNRRLKVSRVELKAWKPTRTAKAHELASISLLAVTKQPVR</sequence>
<dbReference type="EMBL" id="FIHM01000037">
    <property type="protein sequence ID" value="CYV42618.1"/>
    <property type="molecule type" value="Genomic_DNA"/>
</dbReference>
<evidence type="ECO:0000313" key="2">
    <source>
        <dbReference type="Proteomes" id="UP000074850"/>
    </source>
</evidence>
<gene>
    <name evidence="1" type="ORF">ERS132426_01575</name>
</gene>
<name>A0A0Z8IVU5_STRSU</name>
<proteinExistence type="predicted"/>